<feature type="chain" id="PRO_5047346096" evidence="2">
    <location>
        <begin position="23"/>
        <end position="207"/>
    </location>
</feature>
<keyword evidence="1 2" id="KW-0732">Signal</keyword>
<reference evidence="4 5" key="1">
    <citation type="submission" date="2020-10" db="EMBL/GenBank/DDBJ databases">
        <title>Phylogeny of dyella-like bacteria.</title>
        <authorList>
            <person name="Fu J."/>
        </authorList>
    </citation>
    <scope>NUCLEOTIDE SEQUENCE [LARGE SCALE GENOMIC DNA]</scope>
    <source>
        <strain evidence="4 5">JP1</strain>
    </source>
</reference>
<feature type="signal peptide" evidence="2">
    <location>
        <begin position="1"/>
        <end position="22"/>
    </location>
</feature>
<dbReference type="InterPro" id="IPR011250">
    <property type="entry name" value="OMP/PagP_B-barrel"/>
</dbReference>
<comment type="caution">
    <text evidence="4">The sequence shown here is derived from an EMBL/GenBank/DDBJ whole genome shotgun (WGS) entry which is preliminary data.</text>
</comment>
<evidence type="ECO:0000256" key="2">
    <source>
        <dbReference type="SAM" id="SignalP"/>
    </source>
</evidence>
<dbReference type="Proteomes" id="UP001620461">
    <property type="component" value="Unassembled WGS sequence"/>
</dbReference>
<proteinExistence type="predicted"/>
<gene>
    <name evidence="4" type="ORF">ISP15_09625</name>
</gene>
<dbReference type="InterPro" id="IPR027385">
    <property type="entry name" value="Beta-barrel_OMP"/>
</dbReference>
<accession>A0ABW8JJE1</accession>
<evidence type="ECO:0000313" key="4">
    <source>
        <dbReference type="EMBL" id="MFK2900594.1"/>
    </source>
</evidence>
<dbReference type="EMBL" id="JADIKJ010000009">
    <property type="protein sequence ID" value="MFK2900594.1"/>
    <property type="molecule type" value="Genomic_DNA"/>
</dbReference>
<dbReference type="Pfam" id="PF13505">
    <property type="entry name" value="OMP_b-brl"/>
    <property type="match status" value="1"/>
</dbReference>
<evidence type="ECO:0000259" key="3">
    <source>
        <dbReference type="Pfam" id="PF13505"/>
    </source>
</evidence>
<dbReference type="Gene3D" id="2.40.160.20">
    <property type="match status" value="1"/>
</dbReference>
<evidence type="ECO:0000313" key="5">
    <source>
        <dbReference type="Proteomes" id="UP001620461"/>
    </source>
</evidence>
<sequence>MRKFATVAVALVLGSASAAAFADGNAFVNADAGASNYQISNPFTGYDNKFSKHDTAGALRVGYRWKSVVDYGVEVGYGFLGKASARGFDDGVGGERQTVKTRGWLLGGNLNYNITEQWYVSGRAGWFRAHSGYTDTFNASSPAFASASHELRAHSTDTGEYLGFGVGYNINQAFSVGLAYDDYHIPANAFYKSTRIGMYTVQGEYRF</sequence>
<name>A0ABW8JJE1_9GAMM</name>
<protein>
    <submittedName>
        <fullName evidence="4">Outer membrane beta-barrel protein</fullName>
    </submittedName>
</protein>
<evidence type="ECO:0000256" key="1">
    <source>
        <dbReference type="ARBA" id="ARBA00022729"/>
    </source>
</evidence>
<feature type="domain" description="Outer membrane protein beta-barrel" evidence="3">
    <location>
        <begin position="8"/>
        <end position="185"/>
    </location>
</feature>
<dbReference type="RefSeq" id="WP_404547053.1">
    <property type="nucleotide sequence ID" value="NZ_JADIKJ010000009.1"/>
</dbReference>
<keyword evidence="5" id="KW-1185">Reference proteome</keyword>
<organism evidence="4 5">
    <name type="scientific">Dyella jejuensis</name>
    <dbReference type="NCBI Taxonomy" id="1432009"/>
    <lineage>
        <taxon>Bacteria</taxon>
        <taxon>Pseudomonadati</taxon>
        <taxon>Pseudomonadota</taxon>
        <taxon>Gammaproteobacteria</taxon>
        <taxon>Lysobacterales</taxon>
        <taxon>Rhodanobacteraceae</taxon>
        <taxon>Dyella</taxon>
    </lineage>
</organism>
<dbReference type="SUPFAM" id="SSF56925">
    <property type="entry name" value="OMPA-like"/>
    <property type="match status" value="1"/>
</dbReference>